<keyword evidence="3" id="KW-1185">Reference proteome</keyword>
<dbReference type="AlphaFoldDB" id="A0A078B312"/>
<dbReference type="EMBL" id="CCKQ01016777">
    <property type="protein sequence ID" value="CDW88651.1"/>
    <property type="molecule type" value="Genomic_DNA"/>
</dbReference>
<feature type="region of interest" description="Disordered" evidence="1">
    <location>
        <begin position="124"/>
        <end position="171"/>
    </location>
</feature>
<evidence type="ECO:0000313" key="3">
    <source>
        <dbReference type="Proteomes" id="UP000039865"/>
    </source>
</evidence>
<feature type="compositionally biased region" description="Polar residues" evidence="1">
    <location>
        <begin position="291"/>
        <end position="305"/>
    </location>
</feature>
<feature type="compositionally biased region" description="Low complexity" evidence="1">
    <location>
        <begin position="258"/>
        <end position="275"/>
    </location>
</feature>
<reference evidence="2 3" key="1">
    <citation type="submission" date="2014-06" db="EMBL/GenBank/DDBJ databases">
        <authorList>
            <person name="Swart Estienne"/>
        </authorList>
    </citation>
    <scope>NUCLEOTIDE SEQUENCE [LARGE SCALE GENOMIC DNA]</scope>
    <source>
        <strain evidence="2 3">130c</strain>
    </source>
</reference>
<dbReference type="InParanoid" id="A0A078B312"/>
<name>A0A078B312_STYLE</name>
<accession>A0A078B312</accession>
<gene>
    <name evidence="2" type="primary">Contig8721.g9307</name>
    <name evidence="2" type="ORF">STYLEM_17774</name>
</gene>
<sequence>MDTYSSIDFKKGIQQFLNQIQSKVQKQIFPHDSNTNPANDNQMAQFNYQNLLANSHLQNKALRSIDKVSRLAKAGGGADPILGGRTNSSVNKQSESYFQNYQAQEDTTSNFTAASKDSFQKIQVPNILRDSPGEQKVKENSPNNEVRKNSLLKMENNPFDANDQKRKIQSFKNPFSRESYLKFRKEMMNVQNVEYGIMPSNESLQKDNSSQSNQNQLNSQRFEIRPVQAAQPEEEDEIIASQELSSSPRSKQATSPIPKQKSQQQFDQSLQKPQPEQSLSPNNKAEKIIGSQIQSPSGANTSRQKLPSEKEIKQRHLKKLKTTISNTLNKDQEGYQQVTDTISNYFQFNEIGQIKSILRDKFNLFQKKNSMYERKPLYQQKQIQGKMIDDMDNNFFNQQRERVSTMISNKSNHVGLQNNNNNSEEEIFSNNTNIKIQIRKASTFIQPQLNFAEKSNSYQFLDKQHTKIKEEEENTSKTVTDDQSSMREDQSSMRRARPDIIRNLMKNQNFQRMMSQNKMKQKIGQRFHLLENDYIDAYEFNESLLNSEFLMFDMHQNQQNYLSDQLPQAIKEIPLDKQNIEQLKVDLHGFNEIKNRLIKDNSARKNKTTEDFDMIQQLESILNETSNISNNTIYHNFWNNHESLLHKKLSQVAVESRLPQLKEEMKQYLSERSVQRQQAEKYLQSQQSFRDKELQKLEKSNYNQAGPSIDFKKKNLDHYLKLIEKSKSDHKINDKIINNLKKQRAYGKWYINAKDFQKTLNDS</sequence>
<feature type="compositionally biased region" description="Polar residues" evidence="1">
    <location>
        <begin position="242"/>
        <end position="257"/>
    </location>
</feature>
<evidence type="ECO:0000313" key="2">
    <source>
        <dbReference type="EMBL" id="CDW88651.1"/>
    </source>
</evidence>
<dbReference type="Proteomes" id="UP000039865">
    <property type="component" value="Unassembled WGS sequence"/>
</dbReference>
<evidence type="ECO:0000256" key="1">
    <source>
        <dbReference type="SAM" id="MobiDB-lite"/>
    </source>
</evidence>
<proteinExistence type="predicted"/>
<feature type="compositionally biased region" description="Basic and acidic residues" evidence="1">
    <location>
        <begin position="484"/>
        <end position="494"/>
    </location>
</feature>
<protein>
    <submittedName>
        <fullName evidence="2">Uncharacterized protein</fullName>
    </submittedName>
</protein>
<feature type="region of interest" description="Disordered" evidence="1">
    <location>
        <begin position="467"/>
        <end position="494"/>
    </location>
</feature>
<organism evidence="2 3">
    <name type="scientific">Stylonychia lemnae</name>
    <name type="common">Ciliate</name>
    <dbReference type="NCBI Taxonomy" id="5949"/>
    <lineage>
        <taxon>Eukaryota</taxon>
        <taxon>Sar</taxon>
        <taxon>Alveolata</taxon>
        <taxon>Ciliophora</taxon>
        <taxon>Intramacronucleata</taxon>
        <taxon>Spirotrichea</taxon>
        <taxon>Stichotrichia</taxon>
        <taxon>Sporadotrichida</taxon>
        <taxon>Oxytrichidae</taxon>
        <taxon>Stylonychinae</taxon>
        <taxon>Stylonychia</taxon>
    </lineage>
</organism>
<feature type="region of interest" description="Disordered" evidence="1">
    <location>
        <begin position="228"/>
        <end position="315"/>
    </location>
</feature>